<keyword evidence="2" id="KW-1185">Reference proteome</keyword>
<accession>A0A939JMR5</accession>
<dbReference type="Proteomes" id="UP000664781">
    <property type="component" value="Unassembled WGS sequence"/>
</dbReference>
<name>A0A939JMR5_9ACTN</name>
<dbReference type="RefSeq" id="WP_179198803.1">
    <property type="nucleotide sequence ID" value="NZ_JAFMOF010000002.1"/>
</dbReference>
<evidence type="ECO:0000313" key="1">
    <source>
        <dbReference type="EMBL" id="MBO0654491.1"/>
    </source>
</evidence>
<reference evidence="1" key="1">
    <citation type="submission" date="2021-03" db="EMBL/GenBank/DDBJ databases">
        <title>Streptomyces strains.</title>
        <authorList>
            <person name="Lund M.B."/>
            <person name="Toerring T."/>
        </authorList>
    </citation>
    <scope>NUCLEOTIDE SEQUENCE</scope>
    <source>
        <strain evidence="1">JCM 4242</strain>
    </source>
</reference>
<dbReference type="AlphaFoldDB" id="A0A939JMR5"/>
<comment type="caution">
    <text evidence="1">The sequence shown here is derived from an EMBL/GenBank/DDBJ whole genome shotgun (WGS) entry which is preliminary data.</text>
</comment>
<sequence length="88" mass="9691">MSDDVRDVELHIGEIAVHGVEVERPDLLGPAFEAAFSRLLHERGVPASWSTGELTAPDRTLTMDRFGPTTSTEALAERLARTVYEGLR</sequence>
<proteinExistence type="predicted"/>
<dbReference type="EMBL" id="JAFMOF010000002">
    <property type="protein sequence ID" value="MBO0654491.1"/>
    <property type="molecule type" value="Genomic_DNA"/>
</dbReference>
<gene>
    <name evidence="1" type="ORF">J1792_17390</name>
</gene>
<evidence type="ECO:0000313" key="2">
    <source>
        <dbReference type="Proteomes" id="UP000664781"/>
    </source>
</evidence>
<organism evidence="1 2">
    <name type="scientific">Streptomyces triculaminicus</name>
    <dbReference type="NCBI Taxonomy" id="2816232"/>
    <lineage>
        <taxon>Bacteria</taxon>
        <taxon>Bacillati</taxon>
        <taxon>Actinomycetota</taxon>
        <taxon>Actinomycetes</taxon>
        <taxon>Kitasatosporales</taxon>
        <taxon>Streptomycetaceae</taxon>
        <taxon>Streptomyces</taxon>
    </lineage>
</organism>
<protein>
    <submittedName>
        <fullName evidence="1">Uncharacterized protein</fullName>
    </submittedName>
</protein>